<evidence type="ECO:0000313" key="2">
    <source>
        <dbReference type="Proteomes" id="UP000831701"/>
    </source>
</evidence>
<organism evidence="1 2">
    <name type="scientific">Scortum barcoo</name>
    <name type="common">barcoo grunter</name>
    <dbReference type="NCBI Taxonomy" id="214431"/>
    <lineage>
        <taxon>Eukaryota</taxon>
        <taxon>Metazoa</taxon>
        <taxon>Chordata</taxon>
        <taxon>Craniata</taxon>
        <taxon>Vertebrata</taxon>
        <taxon>Euteleostomi</taxon>
        <taxon>Actinopterygii</taxon>
        <taxon>Neopterygii</taxon>
        <taxon>Teleostei</taxon>
        <taxon>Neoteleostei</taxon>
        <taxon>Acanthomorphata</taxon>
        <taxon>Eupercaria</taxon>
        <taxon>Centrarchiformes</taxon>
        <taxon>Terapontoidei</taxon>
        <taxon>Terapontidae</taxon>
        <taxon>Scortum</taxon>
    </lineage>
</organism>
<dbReference type="Proteomes" id="UP000831701">
    <property type="component" value="Chromosome 16"/>
</dbReference>
<dbReference type="EMBL" id="CM041546">
    <property type="protein sequence ID" value="KAI3360847.1"/>
    <property type="molecule type" value="Genomic_DNA"/>
</dbReference>
<proteinExistence type="predicted"/>
<comment type="caution">
    <text evidence="1">The sequence shown here is derived from an EMBL/GenBank/DDBJ whole genome shotgun (WGS) entry which is preliminary data.</text>
</comment>
<accession>A0ACB8W0Y2</accession>
<evidence type="ECO:0000313" key="1">
    <source>
        <dbReference type="EMBL" id="KAI3360847.1"/>
    </source>
</evidence>
<name>A0ACB8W0Y2_9TELE</name>
<keyword evidence="2" id="KW-1185">Reference proteome</keyword>
<reference evidence="1" key="1">
    <citation type="submission" date="2022-04" db="EMBL/GenBank/DDBJ databases">
        <title>Jade perch genome.</title>
        <authorList>
            <person name="Chao B."/>
        </authorList>
    </citation>
    <scope>NUCLEOTIDE SEQUENCE</scope>
    <source>
        <strain evidence="1">CB-2022</strain>
    </source>
</reference>
<sequence length="1644" mass="179345">MFNRFFLALNRMIKNFLHFSYERIKRLENRSYSVTTCKSKKSGSSSVVGDVREMMGLLVLCVLAAVLNCISASTEVCTNTLLPGAKGDQGEIGEEGDQGKLGKNGPPGPPGVPGEKGLEGEVGHTGKMGSVGDKGDAGDTGLEGPPGLKGKPGDHSVEQVCAIKSCAARITCRPLFNPSGTTCDCGRYRKVVGQLDINIGKLRNTVKFVKNVILGLKETEERYYLLVKEPKRFREALMNCKLRGGNLAMPKSSNTNRLMADYVSQAGLTRVYIGVQAQSQETDGTSSYVYADSSPLQGFAAWSTEEELISRMPSATNSSCVELLSTGTWGHVECEASMFFILQMTVGQVTMTSEVIHNQKWFVFKNAQSDTLKIEIWDKDSGLNDDDFMGKCLIQLQKPITSQEKCSFENVLRIGAVVLCLGFLLLAVIFGLVVNNNRTISHGDKKLENLIQVVNMKYENLIYNLTKDRDVLRDDQDQLRKNASALQKEMEVLQSQYNSVVASQDKLQEEVNRLNQLLKRTDSKAISRGDKKLENLIQVGNMKYENLIYNLTKDRDVLRDDQAQLRINASTLQKEMEVLQNQYNAMVASRDKLQEEVNRLNQSSNRTGYLWIQDGSVVAGASRRLCGGRQRERERERDIERERRERERDVEMSEPDQRQHRRHLVPGADHLSTFGPGGAENLLRSPGLCGDRSQVFGALVWILVASSNVPVPLLQGWVMFVSVTTFFLSSAYLTLLITGLADRINTNWNFLCQCRPQTSCPNDRSSTAKPHNNICICGDTVLRLQFGDGLQEVEDVTGKTSTHYFYNCFIPSAWIKTAASPPRSPQRELLSSPSSYPIWEDFITKAGKLQSQLRATVVAVAAFLDAFQKVADLATNSRGGTRDIGSALTRMCMRHRSIEAKLKQFSMAFLEGLINPLQEQMEEWKRGVNTLDKDHAKEYKRARQEIKKKSSDTLKLQKKAKKGRGDIQPQLDSAMQDVSDKYILLEETEKQALRKALIEDRQRFCSFVAMLRPVVDEEISMLGEVTHLQAISDDLKALTSDPHKLPPASEQVILDLKGSDCGWSYQTPPSSPSTTMSRKSSMCSSLNSVNSSDSRGSSGSHSHSPSSSSSSSSSHHLFHHHHPRHRYRSSTLPQQAPARLSSISSHDSGFISSSHDQYASSKSSSPMPAETKLSNGFDHYSPANSPFLHSNGGSLGSGSGTAFPFHPPSSSSSSSCPTRSWSRPTSALLPDFPHYCTLGPMVPSSRVPSWKDWAKPGPYDQPMVNTLRRKKDKETPAVVDSNGSLSTDSGPPSMLTSAPAPAAQPTPASVEEKNRTMAASLKAGDIEAHEELALALSRGLELDTQRSSRDSIQCSSGYSTQTNTPCCSEDTIPSQVSDYDYFSMAGDQEPEQQHLDFDKSSTIPRNSDISQSYRLMFQSKRPASTAGLPSSQAPYPGQGGYPAGPYPSTPIHTGAYPPTPTGPGQGFYSGSSSHNASGSYSTGHGPVIVTPGVATIRRTPSSKPSARRSGSVVGAGPIPIRTPVIPVKIPTVPDMSGAVNGSRSAEEMGEGGGGGGDESPDSPTFAGGGDAGTLPMMSWSGQATTNPPTVPFPNQQHLQSEAGLDGGGEEEAGEGSEGNMLVAIRKGVKLKRTLTNDRSAPRIA</sequence>
<gene>
    <name evidence="1" type="ORF">L3Q82_013067</name>
</gene>
<protein>
    <submittedName>
        <fullName evidence="1">Uncharacterized protein</fullName>
    </submittedName>
</protein>